<keyword evidence="7" id="KW-1185">Reference proteome</keyword>
<dbReference type="OrthoDB" id="9805009at2"/>
<dbReference type="InterPro" id="IPR023750">
    <property type="entry name" value="RbsD-like_sf"/>
</dbReference>
<dbReference type="GO" id="GO:0016872">
    <property type="term" value="F:intramolecular lyase activity"/>
    <property type="evidence" value="ECO:0007669"/>
    <property type="project" value="InterPro"/>
</dbReference>
<dbReference type="AlphaFoldDB" id="A0A1I6MYW6"/>
<dbReference type="InterPro" id="IPR023064">
    <property type="entry name" value="D-ribose_pyranase"/>
</dbReference>
<keyword evidence="4" id="KW-0413">Isomerase</keyword>
<dbReference type="GO" id="GO:0048029">
    <property type="term" value="F:monosaccharide binding"/>
    <property type="evidence" value="ECO:0007669"/>
    <property type="project" value="InterPro"/>
</dbReference>
<evidence type="ECO:0000256" key="4">
    <source>
        <dbReference type="ARBA" id="ARBA00023235"/>
    </source>
</evidence>
<evidence type="ECO:0000256" key="3">
    <source>
        <dbReference type="ARBA" id="ARBA00022490"/>
    </source>
</evidence>
<dbReference type="RefSeq" id="WP_089842685.1">
    <property type="nucleotide sequence ID" value="NZ_FOZL01000002.1"/>
</dbReference>
<dbReference type="InterPro" id="IPR007721">
    <property type="entry name" value="RbsD_FucU"/>
</dbReference>
<keyword evidence="5" id="KW-0119">Carbohydrate metabolism</keyword>
<reference evidence="6 7" key="1">
    <citation type="submission" date="2016-10" db="EMBL/GenBank/DDBJ databases">
        <authorList>
            <person name="de Groot N.N."/>
        </authorList>
    </citation>
    <scope>NUCLEOTIDE SEQUENCE [LARGE SCALE GENOMIC DNA]</scope>
    <source>
        <strain evidence="6 7">DSM 21001</strain>
    </source>
</reference>
<keyword evidence="3" id="KW-0963">Cytoplasm</keyword>
<dbReference type="GO" id="GO:0062193">
    <property type="term" value="F:D-ribose pyranase activity"/>
    <property type="evidence" value="ECO:0007669"/>
    <property type="project" value="UniProtKB-EC"/>
</dbReference>
<protein>
    <recommendedName>
        <fullName evidence="2">D-ribose pyranase</fullName>
        <ecNumber evidence="2">5.4.99.62</ecNumber>
    </recommendedName>
</protein>
<comment type="catalytic activity">
    <reaction evidence="1">
        <text>beta-D-ribopyranose = beta-D-ribofuranose</text>
        <dbReference type="Rhea" id="RHEA:25432"/>
        <dbReference type="ChEBI" id="CHEBI:27476"/>
        <dbReference type="ChEBI" id="CHEBI:47002"/>
        <dbReference type="EC" id="5.4.99.62"/>
    </reaction>
</comment>
<dbReference type="SUPFAM" id="SSF102546">
    <property type="entry name" value="RbsD-like"/>
    <property type="match status" value="1"/>
</dbReference>
<organism evidence="6 7">
    <name type="scientific">Granulicella pectinivorans</name>
    <dbReference type="NCBI Taxonomy" id="474950"/>
    <lineage>
        <taxon>Bacteria</taxon>
        <taxon>Pseudomonadati</taxon>
        <taxon>Acidobacteriota</taxon>
        <taxon>Terriglobia</taxon>
        <taxon>Terriglobales</taxon>
        <taxon>Acidobacteriaceae</taxon>
        <taxon>Granulicella</taxon>
    </lineage>
</organism>
<name>A0A1I6MYW6_9BACT</name>
<proteinExistence type="predicted"/>
<evidence type="ECO:0000256" key="1">
    <source>
        <dbReference type="ARBA" id="ARBA00000223"/>
    </source>
</evidence>
<dbReference type="PANTHER" id="PTHR37831:SF1">
    <property type="entry name" value="D-RIBOSE PYRANASE"/>
    <property type="match status" value="1"/>
</dbReference>
<dbReference type="PANTHER" id="PTHR37831">
    <property type="entry name" value="D-RIBOSE PYRANASE"/>
    <property type="match status" value="1"/>
</dbReference>
<dbReference type="GO" id="GO:0019303">
    <property type="term" value="P:D-ribose catabolic process"/>
    <property type="evidence" value="ECO:0007669"/>
    <property type="project" value="TreeGrafter"/>
</dbReference>
<dbReference type="Gene3D" id="3.40.1650.10">
    <property type="entry name" value="RbsD-like domain"/>
    <property type="match status" value="1"/>
</dbReference>
<dbReference type="STRING" id="474950.SAMN05421771_3834"/>
<accession>A0A1I6MYW6</accession>
<dbReference type="Pfam" id="PF05025">
    <property type="entry name" value="RbsD_FucU"/>
    <property type="match status" value="1"/>
</dbReference>
<evidence type="ECO:0000313" key="6">
    <source>
        <dbReference type="EMBL" id="SFS20791.1"/>
    </source>
</evidence>
<dbReference type="Proteomes" id="UP000199024">
    <property type="component" value="Unassembled WGS sequence"/>
</dbReference>
<dbReference type="GO" id="GO:0005829">
    <property type="term" value="C:cytosol"/>
    <property type="evidence" value="ECO:0007669"/>
    <property type="project" value="TreeGrafter"/>
</dbReference>
<gene>
    <name evidence="6" type="ORF">SAMN05421771_3834</name>
</gene>
<evidence type="ECO:0000256" key="5">
    <source>
        <dbReference type="ARBA" id="ARBA00023277"/>
    </source>
</evidence>
<dbReference type="NCBIfam" id="NF008761">
    <property type="entry name" value="PRK11797.1"/>
    <property type="match status" value="1"/>
</dbReference>
<sequence length="129" mass="14641">MLKTGILNPQINSLLARIRHTNTLVLADRGFPFWPHIETVDISLIDDVPQVAQLLAAIQQNWTIGRIWMAEEFREHNTPETVSRIATLAHPLAIQYEPHVQFKLRVPHAIGLIRTGDTTQYANMILESA</sequence>
<evidence type="ECO:0000313" key="7">
    <source>
        <dbReference type="Proteomes" id="UP000199024"/>
    </source>
</evidence>
<dbReference type="EMBL" id="FOZL01000002">
    <property type="protein sequence ID" value="SFS20791.1"/>
    <property type="molecule type" value="Genomic_DNA"/>
</dbReference>
<dbReference type="EC" id="5.4.99.62" evidence="2"/>
<evidence type="ECO:0000256" key="2">
    <source>
        <dbReference type="ARBA" id="ARBA00012862"/>
    </source>
</evidence>